<feature type="compositionally biased region" description="Acidic residues" evidence="1">
    <location>
        <begin position="167"/>
        <end position="180"/>
    </location>
</feature>
<feature type="region of interest" description="Disordered" evidence="1">
    <location>
        <begin position="203"/>
        <end position="225"/>
    </location>
</feature>
<feature type="region of interest" description="Disordered" evidence="1">
    <location>
        <begin position="40"/>
        <end position="59"/>
    </location>
</feature>
<proteinExistence type="predicted"/>
<evidence type="ECO:0000313" key="2">
    <source>
        <dbReference type="EMBL" id="KAF1962867.1"/>
    </source>
</evidence>
<organism evidence="2 3">
    <name type="scientific">Byssothecium circinans</name>
    <dbReference type="NCBI Taxonomy" id="147558"/>
    <lineage>
        <taxon>Eukaryota</taxon>
        <taxon>Fungi</taxon>
        <taxon>Dikarya</taxon>
        <taxon>Ascomycota</taxon>
        <taxon>Pezizomycotina</taxon>
        <taxon>Dothideomycetes</taxon>
        <taxon>Pleosporomycetidae</taxon>
        <taxon>Pleosporales</taxon>
        <taxon>Massarineae</taxon>
        <taxon>Massarinaceae</taxon>
        <taxon>Byssothecium</taxon>
    </lineage>
</organism>
<feature type="region of interest" description="Disordered" evidence="1">
    <location>
        <begin position="142"/>
        <end position="187"/>
    </location>
</feature>
<accession>A0A6A5UP71</accession>
<keyword evidence="3" id="KW-1185">Reference proteome</keyword>
<protein>
    <submittedName>
        <fullName evidence="2">DUF1531-domain-containing protein</fullName>
    </submittedName>
</protein>
<dbReference type="Pfam" id="PF07543">
    <property type="entry name" value="PGA2"/>
    <property type="match status" value="1"/>
</dbReference>
<dbReference type="PANTHER" id="PTHR28199:SF1">
    <property type="entry name" value="PROCESSING OF GAS1 AND ALP PROTEIN 2"/>
    <property type="match status" value="1"/>
</dbReference>
<sequence>MIGFVVFFRYAVRDFIDVEGYKFPLSSKIRDCLLPISSTPQASSYTHASRRPTTPSNVSNIFADASTKFRTNAYPHPSPTMESLPSLLSTWKDNFIRNGKGAFTTMDTKAWIRLVIIVGTYCLIRPYLMKLGARLQQRQHEHANAENTSAAVHPNELRTGKKYEIPGVEEDSDEDGDDNEGANWGRNARVRQRKFIRNALEKEEKRLRDEQEAESDKEIEDLLVD</sequence>
<dbReference type="AlphaFoldDB" id="A0A6A5UP71"/>
<dbReference type="InterPro" id="IPR011431">
    <property type="entry name" value="Trafficking_Pga2"/>
</dbReference>
<gene>
    <name evidence="2" type="ORF">CC80DRAFT_487321</name>
</gene>
<dbReference type="OrthoDB" id="4227028at2759"/>
<dbReference type="Proteomes" id="UP000800035">
    <property type="component" value="Unassembled WGS sequence"/>
</dbReference>
<evidence type="ECO:0000313" key="3">
    <source>
        <dbReference type="Proteomes" id="UP000800035"/>
    </source>
</evidence>
<dbReference type="GO" id="GO:0015031">
    <property type="term" value="P:protein transport"/>
    <property type="evidence" value="ECO:0007669"/>
    <property type="project" value="TreeGrafter"/>
</dbReference>
<feature type="compositionally biased region" description="Basic and acidic residues" evidence="1">
    <location>
        <begin position="203"/>
        <end position="216"/>
    </location>
</feature>
<dbReference type="PANTHER" id="PTHR28199">
    <property type="entry name" value="PROCESSING OF GAS1 AND ALP PROTEIN 2"/>
    <property type="match status" value="1"/>
</dbReference>
<evidence type="ECO:0000256" key="1">
    <source>
        <dbReference type="SAM" id="MobiDB-lite"/>
    </source>
</evidence>
<feature type="compositionally biased region" description="Basic and acidic residues" evidence="1">
    <location>
        <begin position="155"/>
        <end position="164"/>
    </location>
</feature>
<name>A0A6A5UP71_9PLEO</name>
<dbReference type="EMBL" id="ML976978">
    <property type="protein sequence ID" value="KAF1962867.1"/>
    <property type="molecule type" value="Genomic_DNA"/>
</dbReference>
<reference evidence="2" key="1">
    <citation type="journal article" date="2020" name="Stud. Mycol.">
        <title>101 Dothideomycetes genomes: a test case for predicting lifestyles and emergence of pathogens.</title>
        <authorList>
            <person name="Haridas S."/>
            <person name="Albert R."/>
            <person name="Binder M."/>
            <person name="Bloem J."/>
            <person name="Labutti K."/>
            <person name="Salamov A."/>
            <person name="Andreopoulos B."/>
            <person name="Baker S."/>
            <person name="Barry K."/>
            <person name="Bills G."/>
            <person name="Bluhm B."/>
            <person name="Cannon C."/>
            <person name="Castanera R."/>
            <person name="Culley D."/>
            <person name="Daum C."/>
            <person name="Ezra D."/>
            <person name="Gonzalez J."/>
            <person name="Henrissat B."/>
            <person name="Kuo A."/>
            <person name="Liang C."/>
            <person name="Lipzen A."/>
            <person name="Lutzoni F."/>
            <person name="Magnuson J."/>
            <person name="Mondo S."/>
            <person name="Nolan M."/>
            <person name="Ohm R."/>
            <person name="Pangilinan J."/>
            <person name="Park H.-J."/>
            <person name="Ramirez L."/>
            <person name="Alfaro M."/>
            <person name="Sun H."/>
            <person name="Tritt A."/>
            <person name="Yoshinaga Y."/>
            <person name="Zwiers L.-H."/>
            <person name="Turgeon B."/>
            <person name="Goodwin S."/>
            <person name="Spatafora J."/>
            <person name="Crous P."/>
            <person name="Grigoriev I."/>
        </authorList>
    </citation>
    <scope>NUCLEOTIDE SEQUENCE</scope>
    <source>
        <strain evidence="2">CBS 675.92</strain>
    </source>
</reference>